<evidence type="ECO:0000313" key="5">
    <source>
        <dbReference type="EMBL" id="GGM37678.1"/>
    </source>
</evidence>
<dbReference type="InterPro" id="IPR058852">
    <property type="entry name" value="HTH_77"/>
</dbReference>
<gene>
    <name evidence="5" type="ORF">GCM10007977_043970</name>
</gene>
<proteinExistence type="inferred from homology"/>
<keyword evidence="2 3" id="KW-0238">DNA-binding</keyword>
<comment type="caution">
    <text evidence="5">The sequence shown here is derived from an EMBL/GenBank/DDBJ whole genome shotgun (WGS) entry which is preliminary data.</text>
</comment>
<dbReference type="InterPro" id="IPR001867">
    <property type="entry name" value="OmpR/PhoB-type_DNA-bd"/>
</dbReference>
<evidence type="ECO:0000313" key="6">
    <source>
        <dbReference type="Proteomes" id="UP000642070"/>
    </source>
</evidence>
<dbReference type="AlphaFoldDB" id="A0A917WX06"/>
<reference evidence="5" key="2">
    <citation type="submission" date="2020-09" db="EMBL/GenBank/DDBJ databases">
        <authorList>
            <person name="Sun Q."/>
            <person name="Ohkuma M."/>
        </authorList>
    </citation>
    <scope>NUCLEOTIDE SEQUENCE</scope>
    <source>
        <strain evidence="5">JCM 19831</strain>
    </source>
</reference>
<dbReference type="GO" id="GO:0003677">
    <property type="term" value="F:DNA binding"/>
    <property type="evidence" value="ECO:0007669"/>
    <property type="project" value="UniProtKB-UniRule"/>
</dbReference>
<dbReference type="Gene3D" id="1.25.40.10">
    <property type="entry name" value="Tetratricopeptide repeat domain"/>
    <property type="match status" value="2"/>
</dbReference>
<dbReference type="InterPro" id="IPR049945">
    <property type="entry name" value="AAA_22"/>
</dbReference>
<dbReference type="Pfam" id="PF03704">
    <property type="entry name" value="BTAD"/>
    <property type="match status" value="1"/>
</dbReference>
<keyword evidence="6" id="KW-1185">Reference proteome</keyword>
<dbReference type="GO" id="GO:0016887">
    <property type="term" value="F:ATP hydrolysis activity"/>
    <property type="evidence" value="ECO:0007669"/>
    <property type="project" value="InterPro"/>
</dbReference>
<dbReference type="GO" id="GO:0000160">
    <property type="term" value="P:phosphorelay signal transduction system"/>
    <property type="evidence" value="ECO:0007669"/>
    <property type="project" value="InterPro"/>
</dbReference>
<dbReference type="Gene3D" id="1.10.10.10">
    <property type="entry name" value="Winged helix-like DNA-binding domain superfamily/Winged helix DNA-binding domain"/>
    <property type="match status" value="1"/>
</dbReference>
<dbReference type="InterPro" id="IPR016032">
    <property type="entry name" value="Sig_transdc_resp-reg_C-effctor"/>
</dbReference>
<dbReference type="SUPFAM" id="SSF48452">
    <property type="entry name" value="TPR-like"/>
    <property type="match status" value="3"/>
</dbReference>
<dbReference type="InterPro" id="IPR005158">
    <property type="entry name" value="BTAD"/>
</dbReference>
<dbReference type="Pfam" id="PF00486">
    <property type="entry name" value="Trans_reg_C"/>
    <property type="match status" value="1"/>
</dbReference>
<name>A0A917WX06_9ACTN</name>
<comment type="similarity">
    <text evidence="1">Belongs to the AfsR/DnrI/RedD regulatory family.</text>
</comment>
<dbReference type="InterPro" id="IPR027417">
    <property type="entry name" value="P-loop_NTPase"/>
</dbReference>
<dbReference type="Gene3D" id="3.40.50.300">
    <property type="entry name" value="P-loop containing nucleotide triphosphate hydrolases"/>
    <property type="match status" value="1"/>
</dbReference>
<feature type="domain" description="OmpR/PhoB-type" evidence="4">
    <location>
        <begin position="1"/>
        <end position="99"/>
    </location>
</feature>
<dbReference type="PRINTS" id="PR00364">
    <property type="entry name" value="DISEASERSIST"/>
</dbReference>
<dbReference type="Pfam" id="PF13401">
    <property type="entry name" value="AAA_22"/>
    <property type="match status" value="1"/>
</dbReference>
<sequence length="1096" mass="118593">MAVMRFGVLGPLTVWTTGGTPVGVPGLKVRTLLADLLVHEGRPVPADRLVDDLWGDNPPGNPAGALAAKVSQLRRALEDAEPGGRELVLHHPAGYLLNGDTDADRFHSLVAEAGQAGEPRAKAALLSAALAAWRGPAFADFADEPFTRSAIAKLTQQRLTAEEDLAEARLSLGEHALLAGELGALLTEHPLRERLRAAHMRALYRSGRQSEALASYEELRGLLADELGLDPGAELVALHRAILTQDAALAPPSAPGPSVTQPASNLPTPLTELIGRDDAVAGIRARLETDRLVTLTGPGGVGKTRLALETARQLASRPPGADGSPFPDGVWLVELAALDRPADRDVMHRVAEAIMSVLDIRDTSPAEPVASVDRLAEALQHRRLLLVLDNCEHIVESVAELAELLLHTAAGLRLLATSQEPLALAGEVVWSVAPLEVPDRAAGLAELERIDSVRLFMARATAAARGFVLDADTAPAVAVLCRRLDGIPLALELAATKVRALGVQGLVNRLDDRFRLLSVGYRGAPPRQQTLLAMIDWSWELLTGPERVVLRRLAVHSDGCTLEAAEAVCAQDGLDVVDLLTRLVDRSLVVVVENADVPRYRLLESVAAYCIEQLQAAGELEPLRRRHQHYYSDLAEQAEPRLYGPDQQRWLRRLDAEVMNIRAALNAAIRDGDAEGALHLVNAMAWYWFLRGRLNEARRSFAAALAVEPSGNSDVPASRAGAVATVSTTARRARALAWATGIGFLHGDVTDREERRRTALRLFDDTNDVRGRARAQWFLAYAGIGRGDLTVAEDLLDRALSDFQTLDDRWGTAASLASRAKLSHIRGDVTAMERDASRSVVLFREVGDRWGQLEASGWLGALAEMTGDHERAEHLHRDGQRMAEELEMWTEVAGRLSWLGWIALQRGDYPQAVQSCEQALRLAVEQGHQEAQIFARMGLAFAARRHGCLDLAETHLRSILSLAPRQEAQPPYLPLILTEFGFLAEQRGDATTALASHLESLDLAAGFGTSRDMPITVEGLAGALALAGHHHRAAQFLGAADAVRALNSRTPGPSERADIDRITTRVCQALGQPRFATEFQRGGGLTSEELRTLATN</sequence>
<organism evidence="5 6">
    <name type="scientific">Dactylosporangium sucinum</name>
    <dbReference type="NCBI Taxonomy" id="1424081"/>
    <lineage>
        <taxon>Bacteria</taxon>
        <taxon>Bacillati</taxon>
        <taxon>Actinomycetota</taxon>
        <taxon>Actinomycetes</taxon>
        <taxon>Micromonosporales</taxon>
        <taxon>Micromonosporaceae</taxon>
        <taxon>Dactylosporangium</taxon>
    </lineage>
</organism>
<evidence type="ECO:0000256" key="2">
    <source>
        <dbReference type="ARBA" id="ARBA00023125"/>
    </source>
</evidence>
<dbReference type="Pfam" id="PF25872">
    <property type="entry name" value="HTH_77"/>
    <property type="match status" value="1"/>
</dbReference>
<protein>
    <submittedName>
        <fullName evidence="5">SARP family transcriptional regulator</fullName>
    </submittedName>
</protein>
<dbReference type="CDD" id="cd15831">
    <property type="entry name" value="BTAD"/>
    <property type="match status" value="1"/>
</dbReference>
<dbReference type="Proteomes" id="UP000642070">
    <property type="component" value="Unassembled WGS sequence"/>
</dbReference>
<evidence type="ECO:0000256" key="1">
    <source>
        <dbReference type="ARBA" id="ARBA00005820"/>
    </source>
</evidence>
<dbReference type="EMBL" id="BMPI01000020">
    <property type="protein sequence ID" value="GGM37678.1"/>
    <property type="molecule type" value="Genomic_DNA"/>
</dbReference>
<accession>A0A917WX06</accession>
<evidence type="ECO:0000259" key="4">
    <source>
        <dbReference type="PROSITE" id="PS51755"/>
    </source>
</evidence>
<dbReference type="SMART" id="SM00862">
    <property type="entry name" value="Trans_reg_C"/>
    <property type="match status" value="1"/>
</dbReference>
<dbReference type="PANTHER" id="PTHR47691">
    <property type="entry name" value="REGULATOR-RELATED"/>
    <property type="match status" value="1"/>
</dbReference>
<dbReference type="SUPFAM" id="SSF46894">
    <property type="entry name" value="C-terminal effector domain of the bipartite response regulators"/>
    <property type="match status" value="1"/>
</dbReference>
<dbReference type="InterPro" id="IPR019734">
    <property type="entry name" value="TPR_rpt"/>
</dbReference>
<reference evidence="5" key="1">
    <citation type="journal article" date="2014" name="Int. J. Syst. Evol. Microbiol.">
        <title>Complete genome sequence of Corynebacterium casei LMG S-19264T (=DSM 44701T), isolated from a smear-ripened cheese.</title>
        <authorList>
            <consortium name="US DOE Joint Genome Institute (JGI-PGF)"/>
            <person name="Walter F."/>
            <person name="Albersmeier A."/>
            <person name="Kalinowski J."/>
            <person name="Ruckert C."/>
        </authorList>
    </citation>
    <scope>NUCLEOTIDE SEQUENCE</scope>
    <source>
        <strain evidence="5">JCM 19831</strain>
    </source>
</reference>
<dbReference type="InterPro" id="IPR036388">
    <property type="entry name" value="WH-like_DNA-bd_sf"/>
</dbReference>
<dbReference type="SMART" id="SM00028">
    <property type="entry name" value="TPR"/>
    <property type="match status" value="4"/>
</dbReference>
<dbReference type="SUPFAM" id="SSF52540">
    <property type="entry name" value="P-loop containing nucleoside triphosphate hydrolases"/>
    <property type="match status" value="1"/>
</dbReference>
<dbReference type="PROSITE" id="PS51755">
    <property type="entry name" value="OMPR_PHOB"/>
    <property type="match status" value="1"/>
</dbReference>
<dbReference type="GO" id="GO:0006355">
    <property type="term" value="P:regulation of DNA-templated transcription"/>
    <property type="evidence" value="ECO:0007669"/>
    <property type="project" value="InterPro"/>
</dbReference>
<dbReference type="SMART" id="SM01043">
    <property type="entry name" value="BTAD"/>
    <property type="match status" value="1"/>
</dbReference>
<dbReference type="PANTHER" id="PTHR47691:SF3">
    <property type="entry name" value="HTH-TYPE TRANSCRIPTIONAL REGULATOR RV0890C-RELATED"/>
    <property type="match status" value="1"/>
</dbReference>
<dbReference type="InterPro" id="IPR011990">
    <property type="entry name" value="TPR-like_helical_dom_sf"/>
</dbReference>
<evidence type="ECO:0000256" key="3">
    <source>
        <dbReference type="PROSITE-ProRule" id="PRU01091"/>
    </source>
</evidence>
<feature type="DNA-binding region" description="OmpR/PhoB-type" evidence="3">
    <location>
        <begin position="1"/>
        <end position="99"/>
    </location>
</feature>